<dbReference type="RefSeq" id="WP_013908412.1">
    <property type="nucleotide sequence ID" value="NC_015681.1"/>
</dbReference>
<dbReference type="eggNOG" id="COG1763">
    <property type="taxonomic scope" value="Bacteria"/>
</dbReference>
<reference evidence="1 2" key="2">
    <citation type="journal article" date="2012" name="Stand. Genomic Sci.">
        <title>Complete genome sequence of the thermophilic sulfate-reducing ocean bacterium Thermodesulfatator indicus type strain (CIR29812(T)).</title>
        <authorList>
            <person name="Anderson I."/>
            <person name="Saunders E."/>
            <person name="Lapidus A."/>
            <person name="Nolan M."/>
            <person name="Lucas S."/>
            <person name="Tice H."/>
            <person name="Del Rio T.G."/>
            <person name="Cheng J.F."/>
            <person name="Han C."/>
            <person name="Tapia R."/>
            <person name="Goodwin L.A."/>
            <person name="Pitluck S."/>
            <person name="Liolios K."/>
            <person name="Mavromatis K."/>
            <person name="Pagani I."/>
            <person name="Ivanova N."/>
            <person name="Mikhailova N."/>
            <person name="Pati A."/>
            <person name="Chen A."/>
            <person name="Palaniappan K."/>
            <person name="Land M."/>
            <person name="Hauser L."/>
            <person name="Jeffries C.D."/>
            <person name="Chang Y.J."/>
            <person name="Brambilla E.M."/>
            <person name="Rohde M."/>
            <person name="Spring S."/>
            <person name="Goker M."/>
            <person name="Detter J.C."/>
            <person name="Woyke T."/>
            <person name="Bristow J."/>
            <person name="Eisen J.A."/>
            <person name="Markowitz V."/>
            <person name="Hugenholtz P."/>
            <person name="Kyrpides N.C."/>
            <person name="Klenk H.P."/>
        </authorList>
    </citation>
    <scope>NUCLEOTIDE SEQUENCE [LARGE SCALE GENOMIC DNA]</scope>
    <source>
        <strain evidence="2">DSM 15286 / JCM 11887 / CIR29812</strain>
    </source>
</reference>
<evidence type="ECO:0000313" key="2">
    <source>
        <dbReference type="Proteomes" id="UP000006793"/>
    </source>
</evidence>
<dbReference type="OrthoDB" id="9786803at2"/>
<dbReference type="KEGG" id="tid:Thein_1818"/>
<dbReference type="AlphaFoldDB" id="F8ABY1"/>
<keyword evidence="2" id="KW-1185">Reference proteome</keyword>
<dbReference type="STRING" id="667014.Thein_1818"/>
<dbReference type="PaxDb" id="667014-Thein_1818"/>
<name>F8ABY1_THEID</name>
<reference evidence="2" key="1">
    <citation type="submission" date="2011-04" db="EMBL/GenBank/DDBJ databases">
        <title>The complete genome of Thermodesulfatator indicus DSM 15286.</title>
        <authorList>
            <person name="Lucas S."/>
            <person name="Copeland A."/>
            <person name="Lapidus A."/>
            <person name="Bruce D."/>
            <person name="Goodwin L."/>
            <person name="Pitluck S."/>
            <person name="Peters L."/>
            <person name="Kyrpides N."/>
            <person name="Mavromatis K."/>
            <person name="Pagani I."/>
            <person name="Ivanova N."/>
            <person name="Saunders L."/>
            <person name="Detter J.C."/>
            <person name="Tapia R."/>
            <person name="Han C."/>
            <person name="Land M."/>
            <person name="Hauser L."/>
            <person name="Markowitz V."/>
            <person name="Cheng J.-F."/>
            <person name="Hugenholtz P."/>
            <person name="Woyke T."/>
            <person name="Wu D."/>
            <person name="Spring S."/>
            <person name="Schroeder M."/>
            <person name="Brambilla E."/>
            <person name="Klenk H.-P."/>
            <person name="Eisen J.A."/>
        </authorList>
    </citation>
    <scope>NUCLEOTIDE SEQUENCE [LARGE SCALE GENOMIC DNA]</scope>
    <source>
        <strain evidence="2">DSM 15286 / JCM 11887 / CIR29812</strain>
    </source>
</reference>
<accession>F8ABY1</accession>
<protein>
    <recommendedName>
        <fullName evidence="3">Molybdopterin-guanine dinucleotide biosynthesis protein B</fullName>
    </recommendedName>
</protein>
<dbReference type="Gene3D" id="3.40.50.300">
    <property type="entry name" value="P-loop containing nucleotide triphosphate hydrolases"/>
    <property type="match status" value="1"/>
</dbReference>
<gene>
    <name evidence="1" type="ordered locus">Thein_1818</name>
</gene>
<organism evidence="1 2">
    <name type="scientific">Thermodesulfatator indicus (strain DSM 15286 / JCM 11887 / CIR29812)</name>
    <dbReference type="NCBI Taxonomy" id="667014"/>
    <lineage>
        <taxon>Bacteria</taxon>
        <taxon>Pseudomonadati</taxon>
        <taxon>Thermodesulfobacteriota</taxon>
        <taxon>Thermodesulfobacteria</taxon>
        <taxon>Thermodesulfobacteriales</taxon>
        <taxon>Thermodesulfatatoraceae</taxon>
        <taxon>Thermodesulfatator</taxon>
    </lineage>
</organism>
<dbReference type="Proteomes" id="UP000006793">
    <property type="component" value="Chromosome"/>
</dbReference>
<dbReference type="EMBL" id="CP002683">
    <property type="protein sequence ID" value="AEH45673.1"/>
    <property type="molecule type" value="Genomic_DNA"/>
</dbReference>
<proteinExistence type="predicted"/>
<sequence>MVPVIAFIGCEERKEIIDKIAAELKECGYKIGLLKEVTFPREQLAPLDVSAVARLYFGRLFLEQEVDNENFDYIITRIFDGYDIVIADGFAHVDRIPKFEVLKKGIYENSLKGKVSSLIASISDYPIENGKNFSLEEIKEITEFIEEHLIKAAREEISAVLYVNGRRIPLKKYVRKTLAGVIEGFVKPLKMTENAQNILIKVKINK</sequence>
<dbReference type="HOGENOM" id="CLU_068199_0_2_0"/>
<evidence type="ECO:0008006" key="3">
    <source>
        <dbReference type="Google" id="ProtNLM"/>
    </source>
</evidence>
<evidence type="ECO:0000313" key="1">
    <source>
        <dbReference type="EMBL" id="AEH45673.1"/>
    </source>
</evidence>
<dbReference type="InterPro" id="IPR027417">
    <property type="entry name" value="P-loop_NTPase"/>
</dbReference>
<dbReference type="InParanoid" id="F8ABY1"/>